<evidence type="ECO:0000313" key="1">
    <source>
        <dbReference type="EMBL" id="KAH7835755.1"/>
    </source>
</evidence>
<accession>A0ACB7X5J5</accession>
<keyword evidence="2" id="KW-1185">Reference proteome</keyword>
<organism evidence="1 2">
    <name type="scientific">Vaccinium darrowii</name>
    <dbReference type="NCBI Taxonomy" id="229202"/>
    <lineage>
        <taxon>Eukaryota</taxon>
        <taxon>Viridiplantae</taxon>
        <taxon>Streptophyta</taxon>
        <taxon>Embryophyta</taxon>
        <taxon>Tracheophyta</taxon>
        <taxon>Spermatophyta</taxon>
        <taxon>Magnoliopsida</taxon>
        <taxon>eudicotyledons</taxon>
        <taxon>Gunneridae</taxon>
        <taxon>Pentapetalae</taxon>
        <taxon>asterids</taxon>
        <taxon>Ericales</taxon>
        <taxon>Ericaceae</taxon>
        <taxon>Vaccinioideae</taxon>
        <taxon>Vaccinieae</taxon>
        <taxon>Vaccinium</taxon>
    </lineage>
</organism>
<name>A0ACB7X5J5_9ERIC</name>
<gene>
    <name evidence="1" type="ORF">Vadar_029498</name>
</gene>
<sequence>MINPPENYKTHKSYERFKVRKGEEVEKLKLSEKGFRKVGENFLREEYSKEKPVNGSEKKSTKEKKKGKLRHADTKSFIPLFRGPSSIEKILGEVDQQNLLVRPSTPAEQPNTPTLVGPRATSPRLASPRVTSPRAASPRATSARVTSPQSSSPQAASPKAASPEVAFAKAASQRVASPKAASSRAVHNQLKEVRYRPEPTLWCQHLSAVKIQSAYRGYMARKSFRALRGLVRLQGVVRGQNVKRQTMNAMKMMQLLVRVQTQIQSRRIQMLENQALQRQPYKNDKDLESSFGKWTVSQSEAGQNENWDDSLLTKEEREARMQKKVEAMFKRERSMAYAYSHKLWRTNPKSAQTSVLDTQVGGFPWWWNWVERELPPSNPPESQSGKRFHPTPPKPSPRPTFGNYKQQNIRYDNVESSTPRSTRSAAPMRSSPGLMKYSYQKPRITAANSAFDVPLKDDDSLMSCPPFSFPNYMTPTVSAKAKARPTSNPRERFPGTPTGDPKRRFSFPMTPDSGSFKWNKGSGSKDSTSKRVLESQQSLQSVGDLSIDSTLSMPAAVGRKPFNRFV</sequence>
<comment type="caution">
    <text evidence="1">The sequence shown here is derived from an EMBL/GenBank/DDBJ whole genome shotgun (WGS) entry which is preliminary data.</text>
</comment>
<evidence type="ECO:0000313" key="2">
    <source>
        <dbReference type="Proteomes" id="UP000828048"/>
    </source>
</evidence>
<dbReference type="EMBL" id="CM037152">
    <property type="protein sequence ID" value="KAH7835755.1"/>
    <property type="molecule type" value="Genomic_DNA"/>
</dbReference>
<dbReference type="Proteomes" id="UP000828048">
    <property type="component" value="Chromosome 2"/>
</dbReference>
<proteinExistence type="predicted"/>
<protein>
    <submittedName>
        <fullName evidence="1">Uncharacterized protein</fullName>
    </submittedName>
</protein>
<reference evidence="1 2" key="1">
    <citation type="journal article" date="2021" name="Hortic Res">
        <title>High-quality reference genome and annotation aids understanding of berry development for evergreen blueberry (Vaccinium darrowii).</title>
        <authorList>
            <person name="Yu J."/>
            <person name="Hulse-Kemp A.M."/>
            <person name="Babiker E."/>
            <person name="Staton M."/>
        </authorList>
    </citation>
    <scope>NUCLEOTIDE SEQUENCE [LARGE SCALE GENOMIC DNA]</scope>
    <source>
        <strain evidence="2">cv. NJ 8807/NJ 8810</strain>
        <tissue evidence="1">Young leaf</tissue>
    </source>
</reference>